<dbReference type="STRING" id="656061.D5GI40"/>
<dbReference type="eggNOG" id="ENOG502QSBU">
    <property type="taxonomic scope" value="Eukaryota"/>
</dbReference>
<protein>
    <submittedName>
        <fullName evidence="3">(Perigord truffle) hypothetical protein</fullName>
    </submittedName>
</protein>
<feature type="compositionally biased region" description="Basic residues" evidence="2">
    <location>
        <begin position="448"/>
        <end position="474"/>
    </location>
</feature>
<dbReference type="KEGG" id="tml:GSTUM_00008256001"/>
<evidence type="ECO:0000313" key="4">
    <source>
        <dbReference type="Proteomes" id="UP000006911"/>
    </source>
</evidence>
<dbReference type="EMBL" id="FN430323">
    <property type="protein sequence ID" value="CAZ84183.1"/>
    <property type="molecule type" value="Genomic_DNA"/>
</dbReference>
<evidence type="ECO:0000313" key="3">
    <source>
        <dbReference type="EMBL" id="CAZ84183.1"/>
    </source>
</evidence>
<feature type="compositionally biased region" description="Pro residues" evidence="2">
    <location>
        <begin position="204"/>
        <end position="231"/>
    </location>
</feature>
<keyword evidence="4" id="KW-1185">Reference proteome</keyword>
<dbReference type="AlphaFoldDB" id="D5GI40"/>
<proteinExistence type="predicted"/>
<feature type="compositionally biased region" description="Basic and acidic residues" evidence="2">
    <location>
        <begin position="436"/>
        <end position="447"/>
    </location>
</feature>
<feature type="coiled-coil region" evidence="1">
    <location>
        <begin position="45"/>
        <end position="72"/>
    </location>
</feature>
<dbReference type="OMA" id="DGMKNWL"/>
<feature type="compositionally biased region" description="Pro residues" evidence="2">
    <location>
        <begin position="365"/>
        <end position="374"/>
    </location>
</feature>
<feature type="compositionally biased region" description="Polar residues" evidence="2">
    <location>
        <begin position="316"/>
        <end position="346"/>
    </location>
</feature>
<sequence length="531" mass="58138">MTTPHRGLPPPQAMALPSPTQASSGVGQLPHQWHGSEDMYKTWLLAKLEEERRKAEEEKTKQEKIREETRKIDLEMLRESSRFLIPPPLIPIVLAGGGTLKGAGGEWLNDYVSQYMGHLIQQQQQMVQQQPQHHQQQVHQMSSAQQCTQAPVLRREARSIGQQGGGQAPHPQQMGPPPQAGIVPPQAAQAHPPPPLSQGYNNPAYPPPPGGQRSGPPQPPPHPPPPPPMQQPGPLSRLPKLDTNDQRQAPHQPPMHTGIPPTQMGGHPGPPIQHTPQSSQQPPTQPETSVSQSPSIFFHHWQPPPSTSVGTSTPVQATASPQGQLGSPFNRQPQPNQITGPEYTSSPKKRKTSTQQGPSAAAPQPFSPSFPVTPLPTSTRTRRGHSRHRSDTAGSGTRGYEPYPKTTPRGHRGSIGEGSAHGGGPPSGGNGGGSHYPHDQHQHEQHQQHQHQHQHQQHQHQQHQQHQHQHHQQHQRPPSVPPHPLPQHRPFSPKSEGRRETYQPPATSQPPPSEGGEGDNRSKSRNSNGRD</sequence>
<feature type="compositionally biased region" description="Basic and acidic residues" evidence="2">
    <location>
        <begin position="518"/>
        <end position="531"/>
    </location>
</feature>
<evidence type="ECO:0000256" key="1">
    <source>
        <dbReference type="SAM" id="Coils"/>
    </source>
</evidence>
<organism evidence="3 4">
    <name type="scientific">Tuber melanosporum (strain Mel28)</name>
    <name type="common">Perigord black truffle</name>
    <dbReference type="NCBI Taxonomy" id="656061"/>
    <lineage>
        <taxon>Eukaryota</taxon>
        <taxon>Fungi</taxon>
        <taxon>Dikarya</taxon>
        <taxon>Ascomycota</taxon>
        <taxon>Pezizomycotina</taxon>
        <taxon>Pezizomycetes</taxon>
        <taxon>Pezizales</taxon>
        <taxon>Tuberaceae</taxon>
        <taxon>Tuber</taxon>
    </lineage>
</organism>
<dbReference type="GeneID" id="9181901"/>
<feature type="region of interest" description="Disordered" evidence="2">
    <location>
        <begin position="1"/>
        <end position="33"/>
    </location>
</feature>
<feature type="compositionally biased region" description="Pro residues" evidence="2">
    <location>
        <begin position="478"/>
        <end position="487"/>
    </location>
</feature>
<evidence type="ECO:0000256" key="2">
    <source>
        <dbReference type="SAM" id="MobiDB-lite"/>
    </source>
</evidence>
<name>D5GI40_TUBMM</name>
<dbReference type="InParanoid" id="D5GI40"/>
<dbReference type="Proteomes" id="UP000006911">
    <property type="component" value="Unassembled WGS sequence"/>
</dbReference>
<accession>D5GI40</accession>
<feature type="compositionally biased region" description="Low complexity" evidence="2">
    <location>
        <begin position="126"/>
        <end position="146"/>
    </location>
</feature>
<dbReference type="HOGENOM" id="CLU_513076_0_0_1"/>
<feature type="region of interest" description="Disordered" evidence="2">
    <location>
        <begin position="126"/>
        <end position="531"/>
    </location>
</feature>
<feature type="compositionally biased region" description="Low complexity" evidence="2">
    <location>
        <begin position="180"/>
        <end position="190"/>
    </location>
</feature>
<keyword evidence="1" id="KW-0175">Coiled coil</keyword>
<feature type="compositionally biased region" description="Low complexity" evidence="2">
    <location>
        <begin position="274"/>
        <end position="295"/>
    </location>
</feature>
<feature type="compositionally biased region" description="Gly residues" evidence="2">
    <location>
        <begin position="413"/>
        <end position="434"/>
    </location>
</feature>
<dbReference type="RefSeq" id="XP_002839992.1">
    <property type="nucleotide sequence ID" value="XM_002839946.1"/>
</dbReference>
<feature type="compositionally biased region" description="Low complexity" evidence="2">
    <location>
        <begin position="355"/>
        <end position="364"/>
    </location>
</feature>
<reference evidence="3 4" key="1">
    <citation type="journal article" date="2010" name="Nature">
        <title>Perigord black truffle genome uncovers evolutionary origins and mechanisms of symbiosis.</title>
        <authorList>
            <person name="Martin F."/>
            <person name="Kohler A."/>
            <person name="Murat C."/>
            <person name="Balestrini R."/>
            <person name="Coutinho P.M."/>
            <person name="Jaillon O."/>
            <person name="Montanini B."/>
            <person name="Morin E."/>
            <person name="Noel B."/>
            <person name="Percudani R."/>
            <person name="Porcel B."/>
            <person name="Rubini A."/>
            <person name="Amicucci A."/>
            <person name="Amselem J."/>
            <person name="Anthouard V."/>
            <person name="Arcioni S."/>
            <person name="Artiguenave F."/>
            <person name="Aury J.M."/>
            <person name="Ballario P."/>
            <person name="Bolchi A."/>
            <person name="Brenna A."/>
            <person name="Brun A."/>
            <person name="Buee M."/>
            <person name="Cantarel B."/>
            <person name="Chevalier G."/>
            <person name="Couloux A."/>
            <person name="Da Silva C."/>
            <person name="Denoeud F."/>
            <person name="Duplessis S."/>
            <person name="Ghignone S."/>
            <person name="Hilselberger B."/>
            <person name="Iotti M."/>
            <person name="Marcais B."/>
            <person name="Mello A."/>
            <person name="Miranda M."/>
            <person name="Pacioni G."/>
            <person name="Quesneville H."/>
            <person name="Riccioni C."/>
            <person name="Ruotolo R."/>
            <person name="Splivallo R."/>
            <person name="Stocchi V."/>
            <person name="Tisserant E."/>
            <person name="Viscomi A.R."/>
            <person name="Zambonelli A."/>
            <person name="Zampieri E."/>
            <person name="Henrissat B."/>
            <person name="Lebrun M.H."/>
            <person name="Paolocci F."/>
            <person name="Bonfante P."/>
            <person name="Ottonello S."/>
            <person name="Wincker P."/>
        </authorList>
    </citation>
    <scope>NUCLEOTIDE SEQUENCE [LARGE SCALE GENOMIC DNA]</scope>
    <source>
        <strain evidence="3 4">Mel28</strain>
    </source>
</reference>
<gene>
    <name evidence="3" type="ORF">GSTUM_00008256001</name>
</gene>